<comment type="function">
    <text evidence="1">Acts as a defensive agent. Recognizes blood group fucosylated oligosaccharides including A, B, H and Lewis B-type antigens. Does not recognize Lewis A antigen and has low affinity for monovalent haptens.</text>
</comment>
<evidence type="ECO:0000256" key="7">
    <source>
        <dbReference type="ARBA" id="ARBA00022837"/>
    </source>
</evidence>
<dbReference type="GO" id="GO:0010185">
    <property type="term" value="P:regulation of cellular defense response"/>
    <property type="evidence" value="ECO:0007669"/>
    <property type="project" value="UniProtKB-ARBA"/>
</dbReference>
<comment type="similarity">
    <text evidence="2">Belongs to the fucolectin family.</text>
</comment>
<dbReference type="InterPro" id="IPR008979">
    <property type="entry name" value="Galactose-bd-like_sf"/>
</dbReference>
<evidence type="ECO:0000256" key="8">
    <source>
        <dbReference type="ARBA" id="ARBA00023157"/>
    </source>
</evidence>
<dbReference type="GO" id="GO:0001868">
    <property type="term" value="P:regulation of complement activation, lectin pathway"/>
    <property type="evidence" value="ECO:0007669"/>
    <property type="project" value="UniProtKB-ARBA"/>
</dbReference>
<evidence type="ECO:0000256" key="2">
    <source>
        <dbReference type="ARBA" id="ARBA00010147"/>
    </source>
</evidence>
<dbReference type="CDD" id="cd22827">
    <property type="entry name" value="Gal_Rha_Lectin_SUL-I-like"/>
    <property type="match status" value="1"/>
</dbReference>
<evidence type="ECO:0000313" key="13">
    <source>
        <dbReference type="EMBL" id="CAH1241508.1"/>
    </source>
</evidence>
<dbReference type="Pfam" id="PF22633">
    <property type="entry name" value="F5_F8_type_C_2"/>
    <property type="match status" value="1"/>
</dbReference>
<evidence type="ECO:0000313" key="14">
    <source>
        <dbReference type="Proteomes" id="UP000838412"/>
    </source>
</evidence>
<dbReference type="OrthoDB" id="547680at2759"/>
<dbReference type="InterPro" id="IPR038178">
    <property type="entry name" value="Kringle_sf"/>
</dbReference>
<feature type="domain" description="Kringle" evidence="11">
    <location>
        <begin position="426"/>
        <end position="506"/>
    </location>
</feature>
<evidence type="ECO:0000256" key="5">
    <source>
        <dbReference type="ARBA" id="ARBA00022723"/>
    </source>
</evidence>
<dbReference type="CDD" id="cd00108">
    <property type="entry name" value="KR"/>
    <property type="match status" value="1"/>
</dbReference>
<sequence>MVNMGHWTYSKAFVLLHIAIMWQSPSVHGITTQEADQLKNLMSEVKAKIEAAKAVVANTKETLDSGRLVFNTAPTHEYTSLGCWRDSWNRAISTLEGTDPRLDGPYQRRENAIEKCFQVALSRNFPMFAVQAGGWCAGSADGLNTYRRYGASTGCAANGKGGGYANEVYQITEIGSDDDTETASACEGRTLQLSCDAEKKLLITDANYGRTSPTHTCSGSCSSCTTDCRAANSLSVVRSACQGQQQCTVQASTSVFGGDPCRNVHKYLEVSYRCITESNVALGKTATASSSPGNWGPEKAVDGNRGTSVSWYNQCLHTNRAYQPWWKVDLGEAYPVNRVSALNRGDCCGNRLRNFQVRIGANENFAQNDQCGETYTATPRNGATVVVTCDQPMSGRYVSIQVMGRYENLQLCEVEVFAEVEEEEEETCRVGDGATYRGTASRTRTGKTCQRWDSQTPHAHDRTPANYRSGGLEQNYCRNPDGTDNLWCYTTDIRTRWDYCDVPVCG</sequence>
<feature type="signal peptide" evidence="10">
    <location>
        <begin position="1"/>
        <end position="29"/>
    </location>
</feature>
<keyword evidence="14" id="KW-1185">Reference proteome</keyword>
<gene>
    <name evidence="13" type="primary">HGF</name>
    <name evidence="13" type="ORF">BLAG_LOCUS5126</name>
</gene>
<dbReference type="InterPro" id="IPR018056">
    <property type="entry name" value="Kringle_CS"/>
</dbReference>
<feature type="chain" id="PRO_5035477046" evidence="10">
    <location>
        <begin position="30"/>
        <end position="506"/>
    </location>
</feature>
<dbReference type="InterPro" id="IPR051941">
    <property type="entry name" value="BG_Antigen-Binding_Lectin"/>
</dbReference>
<dbReference type="Gene3D" id="2.40.20.10">
    <property type="entry name" value="Plasminogen Kringle 4"/>
    <property type="match status" value="1"/>
</dbReference>
<reference evidence="13" key="1">
    <citation type="submission" date="2022-01" db="EMBL/GenBank/DDBJ databases">
        <authorList>
            <person name="Braso-Vives M."/>
        </authorList>
    </citation>
    <scope>NUCLEOTIDE SEQUENCE</scope>
</reference>
<evidence type="ECO:0000256" key="6">
    <source>
        <dbReference type="ARBA" id="ARBA00022734"/>
    </source>
</evidence>
<dbReference type="SMART" id="SM00130">
    <property type="entry name" value="KR"/>
    <property type="match status" value="1"/>
</dbReference>
<keyword evidence="9" id="KW-0175">Coiled coil</keyword>
<name>A0A8J9YTM3_BRALA</name>
<dbReference type="Proteomes" id="UP000838412">
    <property type="component" value="Chromosome 12"/>
</dbReference>
<keyword evidence="7" id="KW-0106">Calcium</keyword>
<keyword evidence="4" id="KW-0420">Kringle</keyword>
<dbReference type="PROSITE" id="PS00021">
    <property type="entry name" value="KRINGLE_1"/>
    <property type="match status" value="1"/>
</dbReference>
<proteinExistence type="inferred from homology"/>
<dbReference type="PANTHER" id="PTHR45713">
    <property type="entry name" value="FTP DOMAIN-CONTAINING PROTEIN"/>
    <property type="match status" value="1"/>
</dbReference>
<comment type="subunit">
    <text evidence="3">Homotrimer.</text>
</comment>
<evidence type="ECO:0000256" key="9">
    <source>
        <dbReference type="SAM" id="Coils"/>
    </source>
</evidence>
<dbReference type="FunFam" id="2.60.120.740:FF:000001">
    <property type="entry name" value="Adhesion G protein-coupled receptor L2"/>
    <property type="match status" value="1"/>
</dbReference>
<feature type="domain" description="Fucolectin tachylectin-4 pentraxin-1" evidence="12">
    <location>
        <begin position="277"/>
        <end position="421"/>
    </location>
</feature>
<dbReference type="GO" id="GO:0042806">
    <property type="term" value="F:fucose binding"/>
    <property type="evidence" value="ECO:0007669"/>
    <property type="project" value="UniProtKB-ARBA"/>
</dbReference>
<dbReference type="InterPro" id="IPR000922">
    <property type="entry name" value="Lectin_gal-bd_dom"/>
</dbReference>
<dbReference type="EMBL" id="OV696697">
    <property type="protein sequence ID" value="CAH1241508.1"/>
    <property type="molecule type" value="Genomic_DNA"/>
</dbReference>
<dbReference type="InterPro" id="IPR013806">
    <property type="entry name" value="Kringle-like"/>
</dbReference>
<evidence type="ECO:0000259" key="12">
    <source>
        <dbReference type="SMART" id="SM00607"/>
    </source>
</evidence>
<keyword evidence="6" id="KW-0430">Lectin</keyword>
<dbReference type="SUPFAM" id="SSF49785">
    <property type="entry name" value="Galactose-binding domain-like"/>
    <property type="match status" value="1"/>
</dbReference>
<accession>A0A8J9YTM3</accession>
<evidence type="ECO:0000256" key="4">
    <source>
        <dbReference type="ARBA" id="ARBA00022572"/>
    </source>
</evidence>
<evidence type="ECO:0000259" key="11">
    <source>
        <dbReference type="SMART" id="SM00130"/>
    </source>
</evidence>
<evidence type="ECO:0000256" key="3">
    <source>
        <dbReference type="ARBA" id="ARBA00011233"/>
    </source>
</evidence>
<dbReference type="PRINTS" id="PR00018">
    <property type="entry name" value="KRINGLE"/>
</dbReference>
<dbReference type="Pfam" id="PF02140">
    <property type="entry name" value="SUEL_Lectin"/>
    <property type="match status" value="1"/>
</dbReference>
<dbReference type="SMART" id="SM00607">
    <property type="entry name" value="FTP"/>
    <property type="match status" value="1"/>
</dbReference>
<organism evidence="13 14">
    <name type="scientific">Branchiostoma lanceolatum</name>
    <name type="common">Common lancelet</name>
    <name type="synonym">Amphioxus lanceolatum</name>
    <dbReference type="NCBI Taxonomy" id="7740"/>
    <lineage>
        <taxon>Eukaryota</taxon>
        <taxon>Metazoa</taxon>
        <taxon>Chordata</taxon>
        <taxon>Cephalochordata</taxon>
        <taxon>Leptocardii</taxon>
        <taxon>Amphioxiformes</taxon>
        <taxon>Branchiostomatidae</taxon>
        <taxon>Branchiostoma</taxon>
    </lineage>
</organism>
<protein>
    <submittedName>
        <fullName evidence="13">HGF protein</fullName>
    </submittedName>
</protein>
<keyword evidence="8" id="KW-1015">Disulfide bond</keyword>
<dbReference type="SUPFAM" id="SSF57440">
    <property type="entry name" value="Kringle-like"/>
    <property type="match status" value="1"/>
</dbReference>
<dbReference type="PANTHER" id="PTHR45713:SF15">
    <property type="entry name" value="F5_8 TYPE C DOMAIN-CONTAINING PROTEIN"/>
    <property type="match status" value="1"/>
</dbReference>
<dbReference type="FunFam" id="2.40.20.10:FF:000025">
    <property type="entry name" value="Plasminogen"/>
    <property type="match status" value="1"/>
</dbReference>
<evidence type="ECO:0000256" key="10">
    <source>
        <dbReference type="SAM" id="SignalP"/>
    </source>
</evidence>
<keyword evidence="10" id="KW-0732">Signal</keyword>
<evidence type="ECO:0000256" key="1">
    <source>
        <dbReference type="ARBA" id="ARBA00002219"/>
    </source>
</evidence>
<dbReference type="GO" id="GO:0046872">
    <property type="term" value="F:metal ion binding"/>
    <property type="evidence" value="ECO:0007669"/>
    <property type="project" value="UniProtKB-KW"/>
</dbReference>
<dbReference type="InterPro" id="IPR000001">
    <property type="entry name" value="Kringle"/>
</dbReference>
<dbReference type="Gene3D" id="2.60.120.260">
    <property type="entry name" value="Galactose-binding domain-like"/>
    <property type="match status" value="1"/>
</dbReference>
<dbReference type="AlphaFoldDB" id="A0A8J9YTM3"/>
<keyword evidence="5" id="KW-0479">Metal-binding</keyword>
<dbReference type="InterPro" id="IPR043159">
    <property type="entry name" value="Lectin_gal-bd_sf"/>
</dbReference>
<dbReference type="Pfam" id="PF00051">
    <property type="entry name" value="Kringle"/>
    <property type="match status" value="1"/>
</dbReference>
<dbReference type="Gene3D" id="2.60.120.740">
    <property type="match status" value="1"/>
</dbReference>
<dbReference type="InterPro" id="IPR006585">
    <property type="entry name" value="FTP1"/>
</dbReference>
<feature type="coiled-coil region" evidence="9">
    <location>
        <begin position="35"/>
        <end position="62"/>
    </location>
</feature>